<evidence type="ECO:0000313" key="2">
    <source>
        <dbReference type="Proteomes" id="UP001242732"/>
    </source>
</evidence>
<evidence type="ECO:0000313" key="1">
    <source>
        <dbReference type="EMBL" id="WIY50827.1"/>
    </source>
</evidence>
<keyword evidence="2" id="KW-1185">Reference proteome</keyword>
<sequence>MPFANKSPQLAGYDNAITPGGPELVVSRCGQQLVAADHVAGTVGIIGVLPAGTLPVHLYVRAPAALGAGFTASIGIANAAGTDFSTAAEDGGAVWVVDNNTGAAGGYVQLTPAAFAKVAPKDYDRRVLLKITGVGTGTPAGLLAVDLVYANA</sequence>
<evidence type="ECO:0008006" key="3">
    <source>
        <dbReference type="Google" id="ProtNLM"/>
    </source>
</evidence>
<gene>
    <name evidence="1" type="ORF">QRO08_09780</name>
</gene>
<reference evidence="1 2" key="1">
    <citation type="submission" date="2023-06" db="EMBL/GenBank/DDBJ databases">
        <authorList>
            <person name="Ham H."/>
            <person name="Park D.S."/>
        </authorList>
    </citation>
    <scope>NUCLEOTIDE SEQUENCE [LARGE SCALE GENOMIC DNA]</scope>
    <source>
        <strain evidence="1 2">KACC 17005</strain>
    </source>
</reference>
<organism evidence="1 2">
    <name type="scientific">Paracidovorax citrulli</name>
    <name type="common">Acidovorax citrulli</name>
    <dbReference type="NCBI Taxonomy" id="80869"/>
    <lineage>
        <taxon>Bacteria</taxon>
        <taxon>Pseudomonadati</taxon>
        <taxon>Pseudomonadota</taxon>
        <taxon>Betaproteobacteria</taxon>
        <taxon>Burkholderiales</taxon>
        <taxon>Comamonadaceae</taxon>
        <taxon>Paracidovorax</taxon>
    </lineage>
</organism>
<proteinExistence type="predicted"/>
<name>A0ABY9AVM3_PARCI</name>
<protein>
    <recommendedName>
        <fullName evidence="3">Fimbrial protein</fullName>
    </recommendedName>
</protein>
<dbReference type="Proteomes" id="UP001242732">
    <property type="component" value="Chromosome"/>
</dbReference>
<dbReference type="EMBL" id="CP127363">
    <property type="protein sequence ID" value="WIY50827.1"/>
    <property type="molecule type" value="Genomic_DNA"/>
</dbReference>
<accession>A0ABY9AVM3</accession>
<dbReference type="RefSeq" id="WP_011795477.1">
    <property type="nucleotide sequence ID" value="NZ_CP023687.1"/>
</dbReference>